<dbReference type="CDD" id="cd06267">
    <property type="entry name" value="PBP1_LacI_sugar_binding-like"/>
    <property type="match status" value="1"/>
</dbReference>
<evidence type="ECO:0000313" key="6">
    <source>
        <dbReference type="Proteomes" id="UP000823909"/>
    </source>
</evidence>
<dbReference type="SMART" id="SM00354">
    <property type="entry name" value="HTH_LACI"/>
    <property type="match status" value="1"/>
</dbReference>
<keyword evidence="2" id="KW-0238">DNA-binding</keyword>
<sequence length="334" mass="36936">MAATIRDIRDRTGLSLATISKYLNGRNVLPKNRELIEKAIEELHYEVNELARGLVTNRTKTIGVLVYDIQCIFIGNMLHYLGQALHEKGYGMLICDSCNDRDLERENLQFLISRKVDGILVFAVSLDGGFLEAARKAEIPAVLVDRALRDEEYDCVEIDNRAAMMRAANKLISCGHRRIAVIASDIEYTGMERMKGFNDALANAGITVPDAFRVSGKHSFELGYRGMKGLLKLPELPTGVILGNYDTTLGGIMAVNESGLNCPRDISIIGFDDLLMSKVIRPKLWLVSQPMREMSKRAVSMLLNRIGGEEEGGPTRVSFSAGLKEGDSVRNLGI</sequence>
<proteinExistence type="predicted"/>
<dbReference type="EMBL" id="DWUU01000030">
    <property type="protein sequence ID" value="HJD42351.1"/>
    <property type="molecule type" value="Genomic_DNA"/>
</dbReference>
<dbReference type="PANTHER" id="PTHR30146:SF109">
    <property type="entry name" value="HTH-TYPE TRANSCRIPTIONAL REGULATOR GALS"/>
    <property type="match status" value="1"/>
</dbReference>
<dbReference type="SUPFAM" id="SSF53822">
    <property type="entry name" value="Periplasmic binding protein-like I"/>
    <property type="match status" value="1"/>
</dbReference>
<keyword evidence="3" id="KW-0804">Transcription</keyword>
<gene>
    <name evidence="5" type="ORF">H9910_05015</name>
</gene>
<dbReference type="AlphaFoldDB" id="A0A9D2RHC1"/>
<comment type="caution">
    <text evidence="5">The sequence shown here is derived from an EMBL/GenBank/DDBJ whole genome shotgun (WGS) entry which is preliminary data.</text>
</comment>
<dbReference type="PANTHER" id="PTHR30146">
    <property type="entry name" value="LACI-RELATED TRANSCRIPTIONAL REPRESSOR"/>
    <property type="match status" value="1"/>
</dbReference>
<dbReference type="Proteomes" id="UP000823909">
    <property type="component" value="Unassembled WGS sequence"/>
</dbReference>
<dbReference type="Pfam" id="PF00356">
    <property type="entry name" value="LacI"/>
    <property type="match status" value="1"/>
</dbReference>
<dbReference type="SUPFAM" id="SSF47413">
    <property type="entry name" value="lambda repressor-like DNA-binding domains"/>
    <property type="match status" value="1"/>
</dbReference>
<keyword evidence="1" id="KW-0805">Transcription regulation</keyword>
<accession>A0A9D2RHC1</accession>
<dbReference type="PROSITE" id="PS50932">
    <property type="entry name" value="HTH_LACI_2"/>
    <property type="match status" value="1"/>
</dbReference>
<evidence type="ECO:0000256" key="2">
    <source>
        <dbReference type="ARBA" id="ARBA00023125"/>
    </source>
</evidence>
<dbReference type="InterPro" id="IPR000843">
    <property type="entry name" value="HTH_LacI"/>
</dbReference>
<organism evidence="5 6">
    <name type="scientific">Candidatus Mediterraneibacter quadrami</name>
    <dbReference type="NCBI Taxonomy" id="2838684"/>
    <lineage>
        <taxon>Bacteria</taxon>
        <taxon>Bacillati</taxon>
        <taxon>Bacillota</taxon>
        <taxon>Clostridia</taxon>
        <taxon>Lachnospirales</taxon>
        <taxon>Lachnospiraceae</taxon>
        <taxon>Mediterraneibacter</taxon>
    </lineage>
</organism>
<dbReference type="InterPro" id="IPR010982">
    <property type="entry name" value="Lambda_DNA-bd_dom_sf"/>
</dbReference>
<dbReference type="InterPro" id="IPR046335">
    <property type="entry name" value="LacI/GalR-like_sensor"/>
</dbReference>
<evidence type="ECO:0000313" key="5">
    <source>
        <dbReference type="EMBL" id="HJD42351.1"/>
    </source>
</evidence>
<dbReference type="CDD" id="cd01392">
    <property type="entry name" value="HTH_LacI"/>
    <property type="match status" value="1"/>
</dbReference>
<reference evidence="5" key="1">
    <citation type="journal article" date="2021" name="PeerJ">
        <title>Extensive microbial diversity within the chicken gut microbiome revealed by metagenomics and culture.</title>
        <authorList>
            <person name="Gilroy R."/>
            <person name="Ravi A."/>
            <person name="Getino M."/>
            <person name="Pursley I."/>
            <person name="Horton D.L."/>
            <person name="Alikhan N.F."/>
            <person name="Baker D."/>
            <person name="Gharbi K."/>
            <person name="Hall N."/>
            <person name="Watson M."/>
            <person name="Adriaenssens E.M."/>
            <person name="Foster-Nyarko E."/>
            <person name="Jarju S."/>
            <person name="Secka A."/>
            <person name="Antonio M."/>
            <person name="Oren A."/>
            <person name="Chaudhuri R.R."/>
            <person name="La Ragione R."/>
            <person name="Hildebrand F."/>
            <person name="Pallen M.J."/>
        </authorList>
    </citation>
    <scope>NUCLEOTIDE SEQUENCE</scope>
    <source>
        <strain evidence="5">ChiBcec15-3976</strain>
    </source>
</reference>
<evidence type="ECO:0000256" key="1">
    <source>
        <dbReference type="ARBA" id="ARBA00023015"/>
    </source>
</evidence>
<dbReference type="GO" id="GO:0000976">
    <property type="term" value="F:transcription cis-regulatory region binding"/>
    <property type="evidence" value="ECO:0007669"/>
    <property type="project" value="TreeGrafter"/>
</dbReference>
<dbReference type="Gene3D" id="1.10.260.40">
    <property type="entry name" value="lambda repressor-like DNA-binding domains"/>
    <property type="match status" value="1"/>
</dbReference>
<evidence type="ECO:0000259" key="4">
    <source>
        <dbReference type="PROSITE" id="PS50932"/>
    </source>
</evidence>
<protein>
    <submittedName>
        <fullName evidence="5">LacI family transcriptional regulator</fullName>
    </submittedName>
</protein>
<reference evidence="5" key="2">
    <citation type="submission" date="2021-04" db="EMBL/GenBank/DDBJ databases">
        <authorList>
            <person name="Gilroy R."/>
        </authorList>
    </citation>
    <scope>NUCLEOTIDE SEQUENCE</scope>
    <source>
        <strain evidence="5">ChiBcec15-3976</strain>
    </source>
</reference>
<dbReference type="Gene3D" id="3.40.50.2300">
    <property type="match status" value="2"/>
</dbReference>
<name>A0A9D2RHC1_9FIRM</name>
<evidence type="ECO:0000256" key="3">
    <source>
        <dbReference type="ARBA" id="ARBA00023163"/>
    </source>
</evidence>
<dbReference type="GO" id="GO:0003700">
    <property type="term" value="F:DNA-binding transcription factor activity"/>
    <property type="evidence" value="ECO:0007669"/>
    <property type="project" value="TreeGrafter"/>
</dbReference>
<feature type="domain" description="HTH lacI-type" evidence="4">
    <location>
        <begin position="3"/>
        <end position="56"/>
    </location>
</feature>
<dbReference type="Pfam" id="PF13377">
    <property type="entry name" value="Peripla_BP_3"/>
    <property type="match status" value="1"/>
</dbReference>
<dbReference type="InterPro" id="IPR028082">
    <property type="entry name" value="Peripla_BP_I"/>
</dbReference>